<feature type="compositionally biased region" description="Basic and acidic residues" evidence="1">
    <location>
        <begin position="171"/>
        <end position="186"/>
    </location>
</feature>
<feature type="compositionally biased region" description="Polar residues" evidence="1">
    <location>
        <begin position="249"/>
        <end position="263"/>
    </location>
</feature>
<feature type="compositionally biased region" description="Low complexity" evidence="1">
    <location>
        <begin position="285"/>
        <end position="295"/>
    </location>
</feature>
<evidence type="ECO:0000256" key="1">
    <source>
        <dbReference type="SAM" id="MobiDB-lite"/>
    </source>
</evidence>
<dbReference type="EMBL" id="JABSTU010006871">
    <property type="protein sequence ID" value="KAH7931804.1"/>
    <property type="molecule type" value="Genomic_DNA"/>
</dbReference>
<reference evidence="2" key="2">
    <citation type="submission" date="2021-09" db="EMBL/GenBank/DDBJ databases">
        <authorList>
            <person name="Jia N."/>
            <person name="Wang J."/>
            <person name="Shi W."/>
            <person name="Du L."/>
            <person name="Sun Y."/>
            <person name="Zhan W."/>
            <person name="Jiang J."/>
            <person name="Wang Q."/>
            <person name="Zhang B."/>
            <person name="Ji P."/>
            <person name="Sakyi L.B."/>
            <person name="Cui X."/>
            <person name="Yuan T."/>
            <person name="Jiang B."/>
            <person name="Yang W."/>
            <person name="Lam T.T.-Y."/>
            <person name="Chang Q."/>
            <person name="Ding S."/>
            <person name="Wang X."/>
            <person name="Zhu J."/>
            <person name="Ruan X."/>
            <person name="Zhao L."/>
            <person name="Wei J."/>
            <person name="Que T."/>
            <person name="Du C."/>
            <person name="Cheng J."/>
            <person name="Dai P."/>
            <person name="Han X."/>
            <person name="Huang E."/>
            <person name="Gao Y."/>
            <person name="Liu J."/>
            <person name="Shao H."/>
            <person name="Ye R."/>
            <person name="Li L."/>
            <person name="Wei W."/>
            <person name="Wang X."/>
            <person name="Wang C."/>
            <person name="Huo Q."/>
            <person name="Li W."/>
            <person name="Guo W."/>
            <person name="Chen H."/>
            <person name="Chen S."/>
            <person name="Zhou L."/>
            <person name="Zhou L."/>
            <person name="Ni X."/>
            <person name="Tian J."/>
            <person name="Zhou Y."/>
            <person name="Sheng Y."/>
            <person name="Liu T."/>
            <person name="Pan Y."/>
            <person name="Xia L."/>
            <person name="Li J."/>
            <person name="Zhao F."/>
            <person name="Cao W."/>
        </authorList>
    </citation>
    <scope>NUCLEOTIDE SEQUENCE</scope>
    <source>
        <strain evidence="2">Rmic-2018</strain>
        <tissue evidence="2">Larvae</tissue>
    </source>
</reference>
<dbReference type="AlphaFoldDB" id="A0A9J6CTQ8"/>
<feature type="region of interest" description="Disordered" evidence="1">
    <location>
        <begin position="171"/>
        <end position="230"/>
    </location>
</feature>
<sequence>MQEPSDSTNVSTAGGRSRSRTPSLREHSTERSRSRTPAAGKRETTKNRYKSRRRSVSSGTIQEQPTWEDCVKGKMKNEQQKPKEVTRSASPYHGKNVLEDFPKPNELAHDRALELTHRDGLEATEEQEAEQDNRQEKQQQQLEQQTVTAIGGWLGQATRRSALVLMDVEEASRKRGQEGDESECPRKQALTGAAPSSPSYSLAISREPPIGSSAPPMTPEGTEASEENTSAAPVTIWGFARRISSWTVVPSRSPTSASRNTSPAPVDTPVHRVSRHQRGPPPETPTTDAATMTSTQDPVQAPTPSTPIYCTIQNPLMPSPFDGEQHEDVDDWLIQRPRNTSTIQLRPRPRPPPAGEDYRTVVLKAARRRARALEVTAIATDPAVAGTALYRPSTPGGSFTGSLRLTLVAAHAKRPGVTAELNGVPVSAREPADRRSSVDFFQGVDGDLTDLELSAGLASTVPVQSASREGQTVCLRFASSQPPDGVTLCGLQMWVRHTRRHPLECPHCGRFGHVPEACQQTGACIRCGCQHPAATTCRHLSVNCGGEHPADTPSSPRWQEERKVATLLATAPTPLSRRAVKATICEGYREVRSYAAAVRANLPGSPTKEPGPQRLIPALRCFIQSSVSPSTTSPLLSPPAELRRCSAGTPEAPCSTKSISVVVGHFCPTTTESLYWTLNYTWLLFVLWQLPLRPSVSACDLR</sequence>
<dbReference type="VEuPathDB" id="VectorBase:LOC119186485"/>
<accession>A0A9J6CTQ8</accession>
<keyword evidence="3" id="KW-1185">Reference proteome</keyword>
<feature type="compositionally biased region" description="Basic and acidic residues" evidence="1">
    <location>
        <begin position="69"/>
        <end position="86"/>
    </location>
</feature>
<evidence type="ECO:0000313" key="3">
    <source>
        <dbReference type="Proteomes" id="UP000821866"/>
    </source>
</evidence>
<name>A0A9J6CTQ8_RHIMP</name>
<feature type="compositionally biased region" description="Basic and acidic residues" evidence="1">
    <location>
        <begin position="23"/>
        <end position="33"/>
    </location>
</feature>
<feature type="region of interest" description="Disordered" evidence="1">
    <location>
        <begin position="1"/>
        <end position="144"/>
    </location>
</feature>
<protein>
    <recommendedName>
        <fullName evidence="4">CCHC-type domain-containing protein</fullName>
    </recommendedName>
</protein>
<feature type="compositionally biased region" description="Basic and acidic residues" evidence="1">
    <location>
        <begin position="96"/>
        <end position="121"/>
    </location>
</feature>
<dbReference type="Proteomes" id="UP000821866">
    <property type="component" value="Unassembled WGS sequence"/>
</dbReference>
<feature type="compositionally biased region" description="Polar residues" evidence="1">
    <location>
        <begin position="56"/>
        <end position="65"/>
    </location>
</feature>
<evidence type="ECO:0008006" key="4">
    <source>
        <dbReference type="Google" id="ProtNLM"/>
    </source>
</evidence>
<feature type="region of interest" description="Disordered" evidence="1">
    <location>
        <begin position="249"/>
        <end position="302"/>
    </location>
</feature>
<gene>
    <name evidence="2" type="ORF">HPB51_029686</name>
</gene>
<reference evidence="2" key="1">
    <citation type="journal article" date="2020" name="Cell">
        <title>Large-Scale Comparative Analyses of Tick Genomes Elucidate Their Genetic Diversity and Vector Capacities.</title>
        <authorList>
            <consortium name="Tick Genome and Microbiome Consortium (TIGMIC)"/>
            <person name="Jia N."/>
            <person name="Wang J."/>
            <person name="Shi W."/>
            <person name="Du L."/>
            <person name="Sun Y."/>
            <person name="Zhan W."/>
            <person name="Jiang J.F."/>
            <person name="Wang Q."/>
            <person name="Zhang B."/>
            <person name="Ji P."/>
            <person name="Bell-Sakyi L."/>
            <person name="Cui X.M."/>
            <person name="Yuan T.T."/>
            <person name="Jiang B.G."/>
            <person name="Yang W.F."/>
            <person name="Lam T.T."/>
            <person name="Chang Q.C."/>
            <person name="Ding S.J."/>
            <person name="Wang X.J."/>
            <person name="Zhu J.G."/>
            <person name="Ruan X.D."/>
            <person name="Zhao L."/>
            <person name="Wei J.T."/>
            <person name="Ye R.Z."/>
            <person name="Que T.C."/>
            <person name="Du C.H."/>
            <person name="Zhou Y.H."/>
            <person name="Cheng J.X."/>
            <person name="Dai P.F."/>
            <person name="Guo W.B."/>
            <person name="Han X.H."/>
            <person name="Huang E.J."/>
            <person name="Li L.F."/>
            <person name="Wei W."/>
            <person name="Gao Y.C."/>
            <person name="Liu J.Z."/>
            <person name="Shao H.Z."/>
            <person name="Wang X."/>
            <person name="Wang C.C."/>
            <person name="Yang T.C."/>
            <person name="Huo Q.B."/>
            <person name="Li W."/>
            <person name="Chen H.Y."/>
            <person name="Chen S.E."/>
            <person name="Zhou L.G."/>
            <person name="Ni X.B."/>
            <person name="Tian J.H."/>
            <person name="Sheng Y."/>
            <person name="Liu T."/>
            <person name="Pan Y.S."/>
            <person name="Xia L.Y."/>
            <person name="Li J."/>
            <person name="Zhao F."/>
            <person name="Cao W.C."/>
        </authorList>
    </citation>
    <scope>NUCLEOTIDE SEQUENCE</scope>
    <source>
        <strain evidence="2">Rmic-2018</strain>
    </source>
</reference>
<organism evidence="2 3">
    <name type="scientific">Rhipicephalus microplus</name>
    <name type="common">Cattle tick</name>
    <name type="synonym">Boophilus microplus</name>
    <dbReference type="NCBI Taxonomy" id="6941"/>
    <lineage>
        <taxon>Eukaryota</taxon>
        <taxon>Metazoa</taxon>
        <taxon>Ecdysozoa</taxon>
        <taxon>Arthropoda</taxon>
        <taxon>Chelicerata</taxon>
        <taxon>Arachnida</taxon>
        <taxon>Acari</taxon>
        <taxon>Parasitiformes</taxon>
        <taxon>Ixodida</taxon>
        <taxon>Ixodoidea</taxon>
        <taxon>Ixodidae</taxon>
        <taxon>Rhipicephalinae</taxon>
        <taxon>Rhipicephalus</taxon>
        <taxon>Boophilus</taxon>
    </lineage>
</organism>
<comment type="caution">
    <text evidence="2">The sequence shown here is derived from an EMBL/GenBank/DDBJ whole genome shotgun (WGS) entry which is preliminary data.</text>
</comment>
<feature type="compositionally biased region" description="Polar residues" evidence="1">
    <location>
        <begin position="1"/>
        <end position="14"/>
    </location>
</feature>
<proteinExistence type="predicted"/>
<evidence type="ECO:0000313" key="2">
    <source>
        <dbReference type="EMBL" id="KAH7931804.1"/>
    </source>
</evidence>